<dbReference type="Pfam" id="PF13361">
    <property type="entry name" value="UvrD_C"/>
    <property type="match status" value="1"/>
</dbReference>
<feature type="domain" description="UvrD-like helicase C-terminal" evidence="6">
    <location>
        <begin position="213"/>
        <end position="283"/>
    </location>
</feature>
<name>A0A9P3GG28_9APHY</name>
<accession>A0A9P3GG28</accession>
<evidence type="ECO:0008006" key="9">
    <source>
        <dbReference type="Google" id="ProtNLM"/>
    </source>
</evidence>
<evidence type="ECO:0000256" key="1">
    <source>
        <dbReference type="ARBA" id="ARBA00022741"/>
    </source>
</evidence>
<dbReference type="Pfam" id="PF00580">
    <property type="entry name" value="UvrD-helicase"/>
    <property type="match status" value="1"/>
</dbReference>
<dbReference type="OrthoDB" id="3156807at2759"/>
<reference evidence="7 8" key="1">
    <citation type="submission" date="2021-08" db="EMBL/GenBank/DDBJ databases">
        <title>Draft Genome Sequence of Phanerochaete sordida strain YK-624.</title>
        <authorList>
            <person name="Mori T."/>
            <person name="Dohra H."/>
            <person name="Suzuki T."/>
            <person name="Kawagishi H."/>
            <person name="Hirai H."/>
        </authorList>
    </citation>
    <scope>NUCLEOTIDE SEQUENCE [LARGE SCALE GENOMIC DNA]</scope>
    <source>
        <strain evidence="7 8">YK-624</strain>
    </source>
</reference>
<organism evidence="7 8">
    <name type="scientific">Phanerochaete sordida</name>
    <dbReference type="NCBI Taxonomy" id="48140"/>
    <lineage>
        <taxon>Eukaryota</taxon>
        <taxon>Fungi</taxon>
        <taxon>Dikarya</taxon>
        <taxon>Basidiomycota</taxon>
        <taxon>Agaricomycotina</taxon>
        <taxon>Agaricomycetes</taxon>
        <taxon>Polyporales</taxon>
        <taxon>Phanerochaetaceae</taxon>
        <taxon>Phanerochaete</taxon>
    </lineage>
</organism>
<dbReference type="GO" id="GO:0004386">
    <property type="term" value="F:helicase activity"/>
    <property type="evidence" value="ECO:0007669"/>
    <property type="project" value="UniProtKB-KW"/>
</dbReference>
<dbReference type="PANTHER" id="PTHR21529:SF4">
    <property type="entry name" value="TPR AND ANKYRIN REPEAT-CONTAINING PROTEIN 1"/>
    <property type="match status" value="1"/>
</dbReference>
<dbReference type="Gene3D" id="1.10.10.160">
    <property type="match status" value="1"/>
</dbReference>
<evidence type="ECO:0000259" key="6">
    <source>
        <dbReference type="Pfam" id="PF13361"/>
    </source>
</evidence>
<dbReference type="EMBL" id="BPQB01000038">
    <property type="protein sequence ID" value="GJE94268.1"/>
    <property type="molecule type" value="Genomic_DNA"/>
</dbReference>
<dbReference type="InterPro" id="IPR027417">
    <property type="entry name" value="P-loop_NTPase"/>
</dbReference>
<keyword evidence="3" id="KW-0347">Helicase</keyword>
<dbReference type="InterPro" id="IPR014017">
    <property type="entry name" value="DNA_helicase_UvrD-like_C"/>
</dbReference>
<feature type="domain" description="UvrD-like helicase ATP-binding" evidence="5">
    <location>
        <begin position="16"/>
        <end position="86"/>
    </location>
</feature>
<keyword evidence="4" id="KW-0067">ATP-binding</keyword>
<dbReference type="Proteomes" id="UP000703269">
    <property type="component" value="Unassembled WGS sequence"/>
</dbReference>
<dbReference type="GO" id="GO:0005524">
    <property type="term" value="F:ATP binding"/>
    <property type="evidence" value="ECO:0007669"/>
    <property type="project" value="UniProtKB-KW"/>
</dbReference>
<evidence type="ECO:0000313" key="7">
    <source>
        <dbReference type="EMBL" id="GJE94268.1"/>
    </source>
</evidence>
<keyword evidence="2" id="KW-0378">Hydrolase</keyword>
<evidence type="ECO:0000313" key="8">
    <source>
        <dbReference type="Proteomes" id="UP000703269"/>
    </source>
</evidence>
<dbReference type="InterPro" id="IPR039904">
    <property type="entry name" value="TRANK1"/>
</dbReference>
<gene>
    <name evidence="7" type="ORF">PsYK624_104370</name>
</gene>
<keyword evidence="8" id="KW-1185">Reference proteome</keyword>
<evidence type="ECO:0000256" key="2">
    <source>
        <dbReference type="ARBA" id="ARBA00022801"/>
    </source>
</evidence>
<keyword evidence="1" id="KW-0547">Nucleotide-binding</keyword>
<evidence type="ECO:0000256" key="3">
    <source>
        <dbReference type="ARBA" id="ARBA00022806"/>
    </source>
</evidence>
<dbReference type="AlphaFoldDB" id="A0A9P3GG28"/>
<dbReference type="InterPro" id="IPR013986">
    <property type="entry name" value="DExx_box_DNA_helicase_dom_sf"/>
</dbReference>
<dbReference type="InterPro" id="IPR014016">
    <property type="entry name" value="UvrD-like_ATP-bd"/>
</dbReference>
<dbReference type="SUPFAM" id="SSF52540">
    <property type="entry name" value="P-loop containing nucleoside triphosphate hydrolases"/>
    <property type="match status" value="1"/>
</dbReference>
<comment type="caution">
    <text evidence="7">The sequence shown here is derived from an EMBL/GenBank/DDBJ whole genome shotgun (WGS) entry which is preliminary data.</text>
</comment>
<proteinExistence type="predicted"/>
<evidence type="ECO:0000259" key="5">
    <source>
        <dbReference type="Pfam" id="PF00580"/>
    </source>
</evidence>
<dbReference type="Gene3D" id="3.40.50.300">
    <property type="entry name" value="P-loop containing nucleotide triphosphate hydrolases"/>
    <property type="match status" value="2"/>
</dbReference>
<evidence type="ECO:0000256" key="4">
    <source>
        <dbReference type="ARBA" id="ARBA00022840"/>
    </source>
</evidence>
<protein>
    <recommendedName>
        <fullName evidence="9">DNA helicase</fullName>
    </recommendedName>
</protein>
<dbReference type="GO" id="GO:0016787">
    <property type="term" value="F:hydrolase activity"/>
    <property type="evidence" value="ECO:0007669"/>
    <property type="project" value="UniProtKB-KW"/>
</dbReference>
<dbReference type="PANTHER" id="PTHR21529">
    <property type="entry name" value="MAMMARY TURMOR VIRUS RECEPTOR HOMOLOG 1, 2 MTVR1, 2"/>
    <property type="match status" value="1"/>
</dbReference>
<sequence length="602" mass="68045">MSRRHDLYTVFEWYNIRTRHLDIADRTHTILEAFQRAVHTCARTIDFVYVDEAQDNLLIDAMIVRALCKNANGLLWAGDTAQTIFAGSSFTFNTLKAFLYRQEEKEPIGFRAKQRPAFFTLTTNFRSRGGIVECGQTVLDLISEFWPGSVDQIPKEAISSGSRPYFFHNAKGADLDLRRLLSESNNLLEFGAEQAIIVRNGVIRDFLRQHLGDSMIVLTLYDSKGLEFNDVLLFNFFSDSWYSQSDWEVLLGAGNADHHIGISIELKFLYVATTRAKKRLWIIDDSEKATSLQRIWASRDQIVTETNRLDLSQFAVASNANEWERRAREFFQDARYRLAAQAFRMAKLEHDANMANAFDLRIQVETLSPTSPLHVHTLREAAEAFLTIASAEQCKRSQREHYIVSAEFFVRIPDSAKAATAFVHAGEYRRGLLLFRSAGMFDEAIAIVNAHPEHIESALSDGVVQAAKLQFCRTGQASKAVALFGDVEDAVQFTELHGLRGAQMKLLSLSSRHDEAALLALKANQPTEWLKIHAQHLASCDQQGTRYTPALIEALTRQAATLVFKSSQQSLDKSQDLLQIVKIWNDSIGVSETVEVREEVRS</sequence>